<name>A0A8S5QBH8_9CAUD</name>
<organism evidence="1">
    <name type="scientific">Siphoviridae sp. ctu9a31</name>
    <dbReference type="NCBI Taxonomy" id="2825712"/>
    <lineage>
        <taxon>Viruses</taxon>
        <taxon>Duplodnaviria</taxon>
        <taxon>Heunggongvirae</taxon>
        <taxon>Uroviricota</taxon>
        <taxon>Caudoviricetes</taxon>
    </lineage>
</organism>
<proteinExistence type="predicted"/>
<evidence type="ECO:0000313" key="1">
    <source>
        <dbReference type="EMBL" id="DAE15876.1"/>
    </source>
</evidence>
<reference evidence="1" key="1">
    <citation type="journal article" date="2021" name="Proc. Natl. Acad. Sci. U.S.A.">
        <title>A Catalog of Tens of Thousands of Viruses from Human Metagenomes Reveals Hidden Associations with Chronic Diseases.</title>
        <authorList>
            <person name="Tisza M.J."/>
            <person name="Buck C.B."/>
        </authorList>
    </citation>
    <scope>NUCLEOTIDE SEQUENCE</scope>
    <source>
        <strain evidence="1">Ctu9a31</strain>
    </source>
</reference>
<dbReference type="EMBL" id="BK015613">
    <property type="protein sequence ID" value="DAE15876.1"/>
    <property type="molecule type" value="Genomic_DNA"/>
</dbReference>
<protein>
    <submittedName>
        <fullName evidence="1">Uncharacterized protein</fullName>
    </submittedName>
</protein>
<accession>A0A8S5QBH8</accession>
<sequence>MRVISQDGTIDIPYDYFSLSIAGAKIVSGMVEDRNVFSIFCHNLSSPNGTKLAEYSTEAKAVKAMKMLKEHYGLLSFMKLIAGTTKYEIFINRFTKDDFIEATTEYFQFPQDDEIEV</sequence>